<feature type="chain" id="PRO_5017619606" description="TonB C-terminal domain-containing protein" evidence="1">
    <location>
        <begin position="21"/>
        <end position="134"/>
    </location>
</feature>
<dbReference type="AlphaFoldDB" id="A0A3E1NET0"/>
<sequence>MKQLLFIIAIACFSATRVHAQTSDTILERTVRPVIVEAQFPGGVTAWRTYLAEKMNNSVALKNKAPKGVYRVLASFNVNKEGKVTDVKILADPGYGTGDDFKAVLLQSPKWSPATQDGKPVTYQQRQTLTYQVQ</sequence>
<dbReference type="RefSeq" id="WP_116849039.1">
    <property type="nucleotide sequence ID" value="NZ_QTJU01000009.1"/>
</dbReference>
<keyword evidence="1" id="KW-0732">Signal</keyword>
<accession>A0A3E1NET0</accession>
<evidence type="ECO:0000256" key="1">
    <source>
        <dbReference type="SAM" id="SignalP"/>
    </source>
</evidence>
<comment type="caution">
    <text evidence="2">The sequence shown here is derived from an EMBL/GenBank/DDBJ whole genome shotgun (WGS) entry which is preliminary data.</text>
</comment>
<feature type="signal peptide" evidence="1">
    <location>
        <begin position="1"/>
        <end position="20"/>
    </location>
</feature>
<dbReference type="Proteomes" id="UP000261284">
    <property type="component" value="Unassembled WGS sequence"/>
</dbReference>
<reference evidence="2 3" key="1">
    <citation type="submission" date="2018-08" db="EMBL/GenBank/DDBJ databases">
        <title>Chitinophagaceae sp. K23C18032701, a novel bacterium isolated from forest soil.</title>
        <authorList>
            <person name="Wang C."/>
        </authorList>
    </citation>
    <scope>NUCLEOTIDE SEQUENCE [LARGE SCALE GENOMIC DNA]</scope>
    <source>
        <strain evidence="2 3">K23C18032701</strain>
    </source>
</reference>
<keyword evidence="3" id="KW-1185">Reference proteome</keyword>
<organism evidence="2 3">
    <name type="scientific">Deminuibacter soli</name>
    <dbReference type="NCBI Taxonomy" id="2291815"/>
    <lineage>
        <taxon>Bacteria</taxon>
        <taxon>Pseudomonadati</taxon>
        <taxon>Bacteroidota</taxon>
        <taxon>Chitinophagia</taxon>
        <taxon>Chitinophagales</taxon>
        <taxon>Chitinophagaceae</taxon>
        <taxon>Deminuibacter</taxon>
    </lineage>
</organism>
<dbReference type="OrthoDB" id="1522859at2"/>
<protein>
    <recommendedName>
        <fullName evidence="4">TonB C-terminal domain-containing protein</fullName>
    </recommendedName>
</protein>
<dbReference type="Gene3D" id="3.30.1150.10">
    <property type="match status" value="1"/>
</dbReference>
<evidence type="ECO:0000313" key="3">
    <source>
        <dbReference type="Proteomes" id="UP000261284"/>
    </source>
</evidence>
<gene>
    <name evidence="2" type="ORF">DXN05_19880</name>
</gene>
<proteinExistence type="predicted"/>
<name>A0A3E1NET0_9BACT</name>
<dbReference type="SUPFAM" id="SSF74653">
    <property type="entry name" value="TolA/TonB C-terminal domain"/>
    <property type="match status" value="1"/>
</dbReference>
<dbReference type="EMBL" id="QTJU01000009">
    <property type="protein sequence ID" value="RFM26486.1"/>
    <property type="molecule type" value="Genomic_DNA"/>
</dbReference>
<evidence type="ECO:0008006" key="4">
    <source>
        <dbReference type="Google" id="ProtNLM"/>
    </source>
</evidence>
<evidence type="ECO:0000313" key="2">
    <source>
        <dbReference type="EMBL" id="RFM26486.1"/>
    </source>
</evidence>